<dbReference type="Proteomes" id="UP000181884">
    <property type="component" value="Unassembled WGS sequence"/>
</dbReference>
<keyword evidence="2" id="KW-1185">Reference proteome</keyword>
<name>A0A1L8RFJ5_9ENTE</name>
<reference evidence="1 2" key="1">
    <citation type="submission" date="2014-12" db="EMBL/GenBank/DDBJ databases">
        <title>Draft genome sequences of 29 type strains of Enterococci.</title>
        <authorList>
            <person name="Zhong Z."/>
            <person name="Sun Z."/>
            <person name="Liu W."/>
            <person name="Zhang W."/>
            <person name="Zhang H."/>
        </authorList>
    </citation>
    <scope>NUCLEOTIDE SEQUENCE [LARGE SCALE GENOMIC DNA]</scope>
    <source>
        <strain evidence="1 2">DSM 17029</strain>
    </source>
</reference>
<dbReference type="EMBL" id="JXKH01000004">
    <property type="protein sequence ID" value="OJG18507.1"/>
    <property type="molecule type" value="Genomic_DNA"/>
</dbReference>
<evidence type="ECO:0000313" key="1">
    <source>
        <dbReference type="EMBL" id="OJG18507.1"/>
    </source>
</evidence>
<gene>
    <name evidence="1" type="ORF">RU97_GL001904</name>
</gene>
<accession>A0A1L8RFJ5</accession>
<organism evidence="1 2">
    <name type="scientific">Enterococcus canis</name>
    <dbReference type="NCBI Taxonomy" id="214095"/>
    <lineage>
        <taxon>Bacteria</taxon>
        <taxon>Bacillati</taxon>
        <taxon>Bacillota</taxon>
        <taxon>Bacilli</taxon>
        <taxon>Lactobacillales</taxon>
        <taxon>Enterococcaceae</taxon>
        <taxon>Enterococcus</taxon>
    </lineage>
</organism>
<comment type="caution">
    <text evidence="1">The sequence shown here is derived from an EMBL/GenBank/DDBJ whole genome shotgun (WGS) entry which is preliminary data.</text>
</comment>
<dbReference type="RefSeq" id="WP_067394587.1">
    <property type="nucleotide sequence ID" value="NZ_JXKH01000004.1"/>
</dbReference>
<protein>
    <submittedName>
        <fullName evidence="1">Uncharacterized protein</fullName>
    </submittedName>
</protein>
<proteinExistence type="predicted"/>
<sequence length="77" mass="9023">MEAKDVVAKMFEEINTVEKDLPNPFKLEDLQTFRDLPADEHPEVAKLFRESVDTGNFSNVRWERHDETGKNWFTIVA</sequence>
<dbReference type="AlphaFoldDB" id="A0A1L8RFJ5"/>
<evidence type="ECO:0000313" key="2">
    <source>
        <dbReference type="Proteomes" id="UP000181884"/>
    </source>
</evidence>